<dbReference type="AlphaFoldDB" id="A0A2P7QP32"/>
<accession>A0A2P7QP32</accession>
<reference evidence="2 3" key="1">
    <citation type="submission" date="2018-03" db="EMBL/GenBank/DDBJ databases">
        <title>The draft genome of Sphingosinicella sp. GL-C-18.</title>
        <authorList>
            <person name="Liu L."/>
            <person name="Li L."/>
            <person name="Liang L."/>
            <person name="Zhang X."/>
            <person name="Wang T."/>
        </authorList>
    </citation>
    <scope>NUCLEOTIDE SEQUENCE [LARGE SCALE GENOMIC DNA]</scope>
    <source>
        <strain evidence="2 3">GL-C-18</strain>
    </source>
</reference>
<evidence type="ECO:0000313" key="2">
    <source>
        <dbReference type="EMBL" id="PSJ39732.1"/>
    </source>
</evidence>
<name>A0A2P7QP32_9SPHN</name>
<gene>
    <name evidence="2" type="ORF">C7I55_14205</name>
</gene>
<sequence>MKRWRSKILLLAGVAGLGFAIPAIGQRGSPESLLPPGFGDPGTQPSAPAEEAPPTEESGTTAGTPPPPVARESSVATSDAPVFENAAEEDLESLAAQQIAPPIEIPDESRRPTNVVGPLRADNWGLGFDAFGSAHGRLLTGLMGRLDAPLPSRWTSILLRRALLSEVPTPRQVNDVDWIAERAWLLLRMGEADSARMLVQAVDVDRYTPRMFTVAVQTALATADPAALCPLIGPGRDVTEERFWPLAEAMCAALGGEASRASQLIDQQRRRLGGNNIDLLLAEKVVGAGTDTRRAVTIQWDGVDGVNSWRFGLASATGLGIPDTLMNGAGAHVSAWQARAPMIPIEQRLKAAQTAATIGVFSNAALVDIYSLIGDGLDPSEIEGSISGRLRRAYVAGTYDQRIDAIRGLWDGDEIGGDRYGRLILTAAAAAQIPALASQADRAGDLVASAMSAGFDRRAAAWASIVDGMGSGGDRAWSILAVGAPGPVVDTSRSRVEDFVDDQGSVRGQMLVAALAGLGRLQDPGSLGVDPAPRNRWAQMIAAAARNRQPGTVALLAAVGMQTGGWQGVPPRHLYQIVRALREVGLDYEARMIAAEAMTRL</sequence>
<dbReference type="OrthoDB" id="7388088at2"/>
<proteinExistence type="predicted"/>
<protein>
    <submittedName>
        <fullName evidence="2">Uncharacterized protein</fullName>
    </submittedName>
</protein>
<dbReference type="RefSeq" id="WP_106513628.1">
    <property type="nucleotide sequence ID" value="NZ_PXYI01000004.1"/>
</dbReference>
<evidence type="ECO:0000313" key="3">
    <source>
        <dbReference type="Proteomes" id="UP000241167"/>
    </source>
</evidence>
<organism evidence="2 3">
    <name type="scientific">Allosphingosinicella deserti</name>
    <dbReference type="NCBI Taxonomy" id="2116704"/>
    <lineage>
        <taxon>Bacteria</taxon>
        <taxon>Pseudomonadati</taxon>
        <taxon>Pseudomonadota</taxon>
        <taxon>Alphaproteobacteria</taxon>
        <taxon>Sphingomonadales</taxon>
        <taxon>Sphingomonadaceae</taxon>
        <taxon>Allosphingosinicella</taxon>
    </lineage>
</organism>
<dbReference type="Proteomes" id="UP000241167">
    <property type="component" value="Unassembled WGS sequence"/>
</dbReference>
<evidence type="ECO:0000256" key="1">
    <source>
        <dbReference type="SAM" id="MobiDB-lite"/>
    </source>
</evidence>
<feature type="region of interest" description="Disordered" evidence="1">
    <location>
        <begin position="30"/>
        <end position="78"/>
    </location>
</feature>
<dbReference type="EMBL" id="PXYI01000004">
    <property type="protein sequence ID" value="PSJ39732.1"/>
    <property type="molecule type" value="Genomic_DNA"/>
</dbReference>
<keyword evidence="3" id="KW-1185">Reference proteome</keyword>
<feature type="compositionally biased region" description="Low complexity" evidence="1">
    <location>
        <begin position="43"/>
        <end position="63"/>
    </location>
</feature>
<comment type="caution">
    <text evidence="2">The sequence shown here is derived from an EMBL/GenBank/DDBJ whole genome shotgun (WGS) entry which is preliminary data.</text>
</comment>